<feature type="compositionally biased region" description="Basic and acidic residues" evidence="3">
    <location>
        <begin position="615"/>
        <end position="639"/>
    </location>
</feature>
<evidence type="ECO:0000256" key="1">
    <source>
        <dbReference type="PIRNR" id="PIRNR019634"/>
    </source>
</evidence>
<dbReference type="Pfam" id="PF08303">
    <property type="entry name" value="tRNA_lig_kinase"/>
    <property type="match status" value="1"/>
</dbReference>
<comment type="similarity">
    <text evidence="1">Belongs to the TRL1 family.</text>
</comment>
<comment type="caution">
    <text evidence="7">The sequence shown here is derived from an EMBL/GenBank/DDBJ whole genome shotgun (WGS) entry which is preliminary data.</text>
</comment>
<protein>
    <recommendedName>
        <fullName evidence="1">tRNA ligase</fullName>
        <ecNumber evidence="1">6.5.1.3</ecNumber>
    </recommendedName>
</protein>
<evidence type="ECO:0000259" key="5">
    <source>
        <dbReference type="Pfam" id="PF08303"/>
    </source>
</evidence>
<dbReference type="InterPro" id="IPR012387">
    <property type="entry name" value="Trl1_fun"/>
</dbReference>
<accession>A0A4S4M710</accession>
<dbReference type="Proteomes" id="UP000310158">
    <property type="component" value="Unassembled WGS sequence"/>
</dbReference>
<evidence type="ECO:0000256" key="3">
    <source>
        <dbReference type="SAM" id="MobiDB-lite"/>
    </source>
</evidence>
<dbReference type="GO" id="GO:0051730">
    <property type="term" value="F:GTP-dependent polyribonucleotide 5'-hydroxyl-kinase activity"/>
    <property type="evidence" value="ECO:0007669"/>
    <property type="project" value="InterPro"/>
</dbReference>
<evidence type="ECO:0000259" key="6">
    <source>
        <dbReference type="Pfam" id="PF09511"/>
    </source>
</evidence>
<dbReference type="Gene3D" id="3.40.50.300">
    <property type="entry name" value="P-loop containing nucleotide triphosphate hydrolases"/>
    <property type="match status" value="1"/>
</dbReference>
<evidence type="ECO:0000313" key="8">
    <source>
        <dbReference type="Proteomes" id="UP000310158"/>
    </source>
</evidence>
<dbReference type="AlphaFoldDB" id="A0A4S4M710"/>
<dbReference type="PANTHER" id="PTHR32004">
    <property type="entry name" value="TRNA LIGASE"/>
    <property type="match status" value="1"/>
</dbReference>
<dbReference type="GO" id="GO:0003972">
    <property type="term" value="F:RNA ligase (ATP) activity"/>
    <property type="evidence" value="ECO:0007669"/>
    <property type="project" value="UniProtKB-UniRule"/>
</dbReference>
<dbReference type="Pfam" id="PF09511">
    <property type="entry name" value="RNA_lig_T4_1"/>
    <property type="match status" value="1"/>
</dbReference>
<comment type="catalytic activity">
    <reaction evidence="1">
        <text>ATP + (ribonucleotide)n-3'-hydroxyl + 5'-phospho-(ribonucleotide)m = (ribonucleotide)n+m + AMP + diphosphate.</text>
        <dbReference type="EC" id="6.5.1.3"/>
    </reaction>
</comment>
<dbReference type="GO" id="GO:0005634">
    <property type="term" value="C:nucleus"/>
    <property type="evidence" value="ECO:0007669"/>
    <property type="project" value="TreeGrafter"/>
</dbReference>
<dbReference type="GO" id="GO:0005524">
    <property type="term" value="F:ATP binding"/>
    <property type="evidence" value="ECO:0007669"/>
    <property type="project" value="UniProtKB-UniRule"/>
</dbReference>
<feature type="active site" description="N6-AMP-lysine intermediate" evidence="2">
    <location>
        <position position="118"/>
    </location>
</feature>
<dbReference type="InterPro" id="IPR015965">
    <property type="entry name" value="tRNA_lig_PDEase"/>
</dbReference>
<name>A0A4S4M710_9AGAM</name>
<dbReference type="EC" id="6.5.1.3" evidence="1"/>
<feature type="region of interest" description="Disordered" evidence="3">
    <location>
        <begin position="611"/>
        <end position="640"/>
    </location>
</feature>
<dbReference type="SUPFAM" id="SSF52540">
    <property type="entry name" value="P-loop containing nucleoside triphosphate hydrolases"/>
    <property type="match status" value="1"/>
</dbReference>
<dbReference type="GO" id="GO:0006388">
    <property type="term" value="P:tRNA splicing, via endonucleolytic cleavage and ligation"/>
    <property type="evidence" value="ECO:0007669"/>
    <property type="project" value="UniProtKB-UniRule"/>
</dbReference>
<evidence type="ECO:0000256" key="2">
    <source>
        <dbReference type="PIRSR" id="PIRSR019634-50"/>
    </source>
</evidence>
<dbReference type="OrthoDB" id="276239at2759"/>
<dbReference type="InterPro" id="IPR019039">
    <property type="entry name" value="T4-Rnl1-like_N"/>
</dbReference>
<proteinExistence type="inferred from homology"/>
<organism evidence="7 8">
    <name type="scientific">Bondarzewia mesenterica</name>
    <dbReference type="NCBI Taxonomy" id="1095465"/>
    <lineage>
        <taxon>Eukaryota</taxon>
        <taxon>Fungi</taxon>
        <taxon>Dikarya</taxon>
        <taxon>Basidiomycota</taxon>
        <taxon>Agaricomycotina</taxon>
        <taxon>Agaricomycetes</taxon>
        <taxon>Russulales</taxon>
        <taxon>Bondarzewiaceae</taxon>
        <taxon>Bondarzewia</taxon>
    </lineage>
</organism>
<dbReference type="InterPro" id="IPR027417">
    <property type="entry name" value="P-loop_NTPase"/>
</dbReference>
<feature type="domain" description="T4 RNA ligase 1-like N-terminal" evidence="6">
    <location>
        <begin position="63"/>
        <end position="310"/>
    </location>
</feature>
<keyword evidence="1" id="KW-0819">tRNA processing</keyword>
<evidence type="ECO:0000259" key="4">
    <source>
        <dbReference type="Pfam" id="PF08302"/>
    </source>
</evidence>
<feature type="domain" description="tRNA ligase phosphodiesterase" evidence="4">
    <location>
        <begin position="589"/>
        <end position="818"/>
    </location>
</feature>
<sequence>MAPAFSEGDSKLIADLHALSKRSPKLVRSSEYAAPAAPETIIESWKMNEFKYYDIPSPFPTLARGLFTTKLQGETGKDMRYRIVVRGYDKFFNIGEVPWTTWESLEHHTAPPYTLTLKSNGCIIFIAALTPSKLLITSKHSLGPVGGAEESHAQVGERWLLHHLEIAGKTTEQLAQRLWDSNWTAVAELCDDSFEEHVLPYSQDKTGLHLHGLNESTKLFKTMSTSVVDAFAEEWGFIQTPSTVLSTVPEVKAFTEEISKAQKWRGEALEGFVVRTTVSDPPTKGHSTPAASPYATGSSFFFKVKFDEPYMMYRDWREVTKVLLSTKGPLSEAKIPRSKMKRAETKVYVEWVRGEIKRDRAQFSGYTKGKGIIATRERFLKWLESGEGKKEKKQAVVETEKEAGVFVNEGGKKFGKTIIVPVAIPGVGKTSVAVALAYLFNFGHTQSDDVRAKKAGPVFVQNVLKLLKDHDIVIADKNNHLRMHRTALREATKSMRPRVRLLALNWSLDQPLSTIHRICGDRILERGENHQTLIGDAEAKAHEDVIWQFLNNAEELGENEVDDIIDMDLSEPLEDAVERAVNGIVDVLKLEKPSRESIGMALGAARAYSPATRGSIKDDKSKRKEMGGQGKAEGKEKTKAARPPRYYGLLAEVDLKDLLAGKLVGGEGVPKEATQFWEVLNKSDRVAPRPHVTIVHEKSLPDEIDLWQRCESLHQLAKPPLFKFKLGHVLTDGRVMAVTVEDLAVDDAEGDEGQAGQEFVSTLGEDARQRTHITVGTKEKSIMPIEGKLLVERWRSGKAEGIVDVPLEGVFAKGRVKGLMS</sequence>
<dbReference type="InterPro" id="IPR015966">
    <property type="entry name" value="tRNA_lig_kin_fungi"/>
</dbReference>
<keyword evidence="8" id="KW-1185">Reference proteome</keyword>
<dbReference type="EMBL" id="SGPL01000024">
    <property type="protein sequence ID" value="THH20338.1"/>
    <property type="molecule type" value="Genomic_DNA"/>
</dbReference>
<reference evidence="7 8" key="1">
    <citation type="submission" date="2019-02" db="EMBL/GenBank/DDBJ databases">
        <title>Genome sequencing of the rare red list fungi Bondarzewia mesenterica.</title>
        <authorList>
            <person name="Buettner E."/>
            <person name="Kellner H."/>
        </authorList>
    </citation>
    <scope>NUCLEOTIDE SEQUENCE [LARGE SCALE GENOMIC DNA]</scope>
    <source>
        <strain evidence="7 8">DSM 108281</strain>
    </source>
</reference>
<dbReference type="Pfam" id="PF08302">
    <property type="entry name" value="tRNA_lig_CPD"/>
    <property type="match status" value="1"/>
</dbReference>
<gene>
    <name evidence="7" type="ORF">EW146_g1028</name>
</gene>
<dbReference type="PIRSF" id="PIRSF019634">
    <property type="entry name" value="tRNA_lig_yeast"/>
    <property type="match status" value="1"/>
</dbReference>
<evidence type="ECO:0000313" key="7">
    <source>
        <dbReference type="EMBL" id="THH20338.1"/>
    </source>
</evidence>
<keyword evidence="1" id="KW-0436">Ligase</keyword>
<dbReference type="GO" id="GO:0008081">
    <property type="term" value="F:phosphoric diester hydrolase activity"/>
    <property type="evidence" value="ECO:0007669"/>
    <property type="project" value="InterPro"/>
</dbReference>
<feature type="domain" description="tRNA ligase kinase" evidence="5">
    <location>
        <begin position="418"/>
        <end position="568"/>
    </location>
</feature>
<dbReference type="PANTHER" id="PTHR32004:SF1">
    <property type="entry name" value="TRNA LIGASE"/>
    <property type="match status" value="1"/>
</dbReference>